<dbReference type="PROSITE" id="PS51480">
    <property type="entry name" value="DHAL"/>
    <property type="match status" value="1"/>
</dbReference>
<dbReference type="SMART" id="SM01121">
    <property type="entry name" value="Dak1_2"/>
    <property type="match status" value="1"/>
</dbReference>
<reference evidence="1" key="1">
    <citation type="journal article" date="2020" name="mSystems">
        <title>Genome- and Community-Level Interaction Insights into Carbon Utilization and Element Cycling Functions of Hydrothermarchaeota in Hydrothermal Sediment.</title>
        <authorList>
            <person name="Zhou Z."/>
            <person name="Liu Y."/>
            <person name="Xu W."/>
            <person name="Pan J."/>
            <person name="Luo Z.H."/>
            <person name="Li M."/>
        </authorList>
    </citation>
    <scope>NUCLEOTIDE SEQUENCE [LARGE SCALE GENOMIC DNA]</scope>
    <source>
        <strain evidence="1">SpSt-222</strain>
    </source>
</reference>
<organism evidence="1">
    <name type="scientific">Thermomicrobium roseum</name>
    <dbReference type="NCBI Taxonomy" id="500"/>
    <lineage>
        <taxon>Bacteria</taxon>
        <taxon>Pseudomonadati</taxon>
        <taxon>Thermomicrobiota</taxon>
        <taxon>Thermomicrobia</taxon>
        <taxon>Thermomicrobiales</taxon>
        <taxon>Thermomicrobiaceae</taxon>
        <taxon>Thermomicrobium</taxon>
    </lineage>
</organism>
<dbReference type="SMART" id="SM01120">
    <property type="entry name" value="Dak2"/>
    <property type="match status" value="1"/>
</dbReference>
<dbReference type="PANTHER" id="PTHR33434:SF4">
    <property type="entry name" value="PHOSPHATASE PROTEIN"/>
    <property type="match status" value="1"/>
</dbReference>
<dbReference type="InterPro" id="IPR036117">
    <property type="entry name" value="DhaL_dom_sf"/>
</dbReference>
<dbReference type="Pfam" id="PF21645">
    <property type="entry name" value="FakA-like_M"/>
    <property type="match status" value="1"/>
</dbReference>
<accession>A0A7C2B4Y7</accession>
<dbReference type="AlphaFoldDB" id="A0A7C2B4Y7"/>
<dbReference type="Pfam" id="PF13684">
    <property type="entry name" value="FakA-like_C"/>
    <property type="match status" value="1"/>
</dbReference>
<dbReference type="EMBL" id="DSJL01000001">
    <property type="protein sequence ID" value="HEF64179.1"/>
    <property type="molecule type" value="Genomic_DNA"/>
</dbReference>
<proteinExistence type="predicted"/>
<dbReference type="GO" id="GO:0004371">
    <property type="term" value="F:glycerone kinase activity"/>
    <property type="evidence" value="ECO:0007669"/>
    <property type="project" value="InterPro"/>
</dbReference>
<dbReference type="SUPFAM" id="SSF101473">
    <property type="entry name" value="DhaL-like"/>
    <property type="match status" value="1"/>
</dbReference>
<comment type="caution">
    <text evidence="1">The sequence shown here is derived from an EMBL/GenBank/DDBJ whole genome shotgun (WGS) entry which is preliminary data.</text>
</comment>
<dbReference type="InterPro" id="IPR033470">
    <property type="entry name" value="FakA-like_C"/>
</dbReference>
<dbReference type="Pfam" id="PF02734">
    <property type="entry name" value="Dak2"/>
    <property type="match status" value="1"/>
</dbReference>
<protein>
    <submittedName>
        <fullName evidence="1">DAK2 domain-containing protein</fullName>
    </submittedName>
</protein>
<dbReference type="GO" id="GO:0006071">
    <property type="term" value="P:glycerol metabolic process"/>
    <property type="evidence" value="ECO:0007669"/>
    <property type="project" value="InterPro"/>
</dbReference>
<dbReference type="InterPro" id="IPR004007">
    <property type="entry name" value="DhaL_dom"/>
</dbReference>
<dbReference type="Gene3D" id="1.25.40.340">
    <property type="match status" value="1"/>
</dbReference>
<dbReference type="InterPro" id="IPR050270">
    <property type="entry name" value="DegV_domain_contain"/>
</dbReference>
<sequence>MLGTAVKELSLTQPLEEQERPMSEQEHIETTMISQAPALVWDEAAFLAALDAAVTALGEHAASLDALNVFPVADGDTGTNLLLTARAALRAARNVAGEGLPAVTEAAARAALRAAHGNSGVILSQVFRAFAEATRERTVLDAFAFSDALTRADTLARRALLHPVEGTMITVLRAVAETAVRVAETGGTLADLLLAVRRAAAAAVARTPELLTVLRERGVVDSGAQGLAVIFDAWAALACGEGTELRPLPVPSEPVPRRDEPTTGYCLNALLYCDGTPGERIAQELARYGESIEVIRDGDLLRVHLHTTMPDTVQGLLRRVGQIRSIIIDSFSGEPAVVPLTEPRQSILVVLSAAPGIVTLAHRLGAYGIATNRKSLSASSLTTHLAELPVEQIVVLPGSDSDAEMAQQAARTLHPRLAVLPVRSLAAQLVALSLLDPERDLDETLPEIQAVLARLRTVDIMASTTGRDGGDHDAGRTTSLSAAALQALSSLDPEGAELCSIVIGETVKRIEPVRQAIAERWPHLQIELFWGHQTAPLLSIALE</sequence>
<evidence type="ECO:0000313" key="1">
    <source>
        <dbReference type="EMBL" id="HEF64179.1"/>
    </source>
</evidence>
<name>A0A7C2B4Y7_THERO</name>
<dbReference type="InterPro" id="IPR048394">
    <property type="entry name" value="FakA-like_M"/>
</dbReference>
<gene>
    <name evidence="1" type="ORF">ENP47_00980</name>
</gene>
<dbReference type="PANTHER" id="PTHR33434">
    <property type="entry name" value="DEGV DOMAIN-CONTAINING PROTEIN DR_1986-RELATED"/>
    <property type="match status" value="1"/>
</dbReference>